<name>A0A1V1P1P3_9BACT</name>
<sequence>MINQTNILTSSDLTDDSKIFERKKFIRRHDLDVMTRLTIAYTALIAMAEKQRGTITELANEFFISRTFVYMLAKSLLEICQIQFDDMRPSIQLDKSSIDQILSLRLEGKCSLESISTILKRFDIGNSSVGYISELLNDIGSVLPTQTLNNGDQIQVIYVSDEIFAKNSPILITVDPISTAILKIELLDKRTANAWIDHWESIEDNGFVPVYLVCDGGTALAKAHDEYLSDLIKQPDTYHSIAHILGVIDKRFEKDAYNAINKEYKSNKVLTEKDLIDEIKLSKLTNQYEENQKNAQEKIDAYDSFHYLYVSMIKELEIFDETGKRRDRQTAENNIEACLDLLEAEFELTKQVKKIRRILPDLLNYFEIAEVVLEELKKKLPENSDEILELLCLCWQWGKKTRKTKDSNIKRYCAKKERHYYEKAEMKCTGNFDKIKDQVRNDLDEIVQSSSIVECINSIIRPYINNTKTQISQEFLNLIMFYHNHRRYKDGKRTGKIPYEILTGEKQTKDWLDLLKEEYEKNRCKKKYLLIIQYKIVSTN</sequence>
<dbReference type="Proteomes" id="UP000189670">
    <property type="component" value="Unassembled WGS sequence"/>
</dbReference>
<evidence type="ECO:0008006" key="3">
    <source>
        <dbReference type="Google" id="ProtNLM"/>
    </source>
</evidence>
<evidence type="ECO:0000313" key="2">
    <source>
        <dbReference type="Proteomes" id="UP000189670"/>
    </source>
</evidence>
<accession>A0A1V1P1P3</accession>
<proteinExistence type="predicted"/>
<evidence type="ECO:0000313" key="1">
    <source>
        <dbReference type="EMBL" id="ETR68676.1"/>
    </source>
</evidence>
<comment type="caution">
    <text evidence="1">The sequence shown here is derived from an EMBL/GenBank/DDBJ whole genome shotgun (WGS) entry which is preliminary data.</text>
</comment>
<protein>
    <recommendedName>
        <fullName evidence="3">Transposase</fullName>
    </recommendedName>
</protein>
<reference evidence="2" key="1">
    <citation type="submission" date="2012-11" db="EMBL/GenBank/DDBJ databases">
        <authorList>
            <person name="Lucero-Rivera Y.E."/>
            <person name="Tovar-Ramirez D."/>
        </authorList>
    </citation>
    <scope>NUCLEOTIDE SEQUENCE [LARGE SCALE GENOMIC DNA]</scope>
    <source>
        <strain evidence="2">Araruama</strain>
    </source>
</reference>
<gene>
    <name evidence="1" type="ORF">OMM_04422</name>
</gene>
<dbReference type="AlphaFoldDB" id="A0A1V1P1P3"/>
<organism evidence="1 2">
    <name type="scientific">Candidatus Magnetoglobus multicellularis str. Araruama</name>
    <dbReference type="NCBI Taxonomy" id="890399"/>
    <lineage>
        <taxon>Bacteria</taxon>
        <taxon>Pseudomonadati</taxon>
        <taxon>Thermodesulfobacteriota</taxon>
        <taxon>Desulfobacteria</taxon>
        <taxon>Desulfobacterales</taxon>
        <taxon>Desulfobacteraceae</taxon>
        <taxon>Candidatus Magnetoglobus</taxon>
    </lineage>
</organism>
<dbReference type="EMBL" id="ATBP01000865">
    <property type="protein sequence ID" value="ETR68676.1"/>
    <property type="molecule type" value="Genomic_DNA"/>
</dbReference>